<feature type="transmembrane region" description="Helical" evidence="2">
    <location>
        <begin position="40"/>
        <end position="60"/>
    </location>
</feature>
<dbReference type="Proteomes" id="UP000002534">
    <property type="component" value="Chromosome"/>
</dbReference>
<keyword evidence="2" id="KW-0472">Membrane</keyword>
<reference evidence="3 4" key="2">
    <citation type="journal article" date="2012" name="BMC Genomics">
        <title>The genome of Pelobacter carbinolicus reveals surprising metabolic capabilities and physiological features.</title>
        <authorList>
            <person name="Aklujkar M."/>
            <person name="Haveman S.A."/>
            <person name="Didonato R.Jr."/>
            <person name="Chertkov O."/>
            <person name="Han C.S."/>
            <person name="Land M.L."/>
            <person name="Brown P."/>
            <person name="Lovley D.R."/>
        </authorList>
    </citation>
    <scope>NUCLEOTIDE SEQUENCE [LARGE SCALE GENOMIC DNA]</scope>
    <source>
        <strain evidence="4">DSM 2380 / NBRC 103641 / GraBd1</strain>
    </source>
</reference>
<keyword evidence="4" id="KW-1185">Reference proteome</keyword>
<dbReference type="eggNOG" id="COG3221">
    <property type="taxonomic scope" value="Bacteria"/>
</dbReference>
<keyword evidence="2" id="KW-0812">Transmembrane</keyword>
<organism evidence="3 4">
    <name type="scientific">Syntrophotalea carbinolica (strain DSM 2380 / NBRC 103641 / GraBd1)</name>
    <name type="common">Pelobacter carbinolicus</name>
    <dbReference type="NCBI Taxonomy" id="338963"/>
    <lineage>
        <taxon>Bacteria</taxon>
        <taxon>Pseudomonadati</taxon>
        <taxon>Thermodesulfobacteriota</taxon>
        <taxon>Desulfuromonadia</taxon>
        <taxon>Desulfuromonadales</taxon>
        <taxon>Syntrophotaleaceae</taxon>
        <taxon>Syntrophotalea</taxon>
    </lineage>
</organism>
<gene>
    <name evidence="3" type="ordered locus">Pcar_1013</name>
</gene>
<dbReference type="SUPFAM" id="SSF53850">
    <property type="entry name" value="Periplasmic binding protein-like II"/>
    <property type="match status" value="1"/>
</dbReference>
<evidence type="ECO:0000256" key="1">
    <source>
        <dbReference type="SAM" id="MobiDB-lite"/>
    </source>
</evidence>
<dbReference type="HOGENOM" id="CLU_076872_0_0_7"/>
<dbReference type="EMBL" id="CP000142">
    <property type="protein sequence ID" value="ABA88264.1"/>
    <property type="molecule type" value="Genomic_DNA"/>
</dbReference>
<dbReference type="Gene3D" id="3.40.190.10">
    <property type="entry name" value="Periplasmic binding protein-like II"/>
    <property type="match status" value="2"/>
</dbReference>
<evidence type="ECO:0000313" key="4">
    <source>
        <dbReference type="Proteomes" id="UP000002534"/>
    </source>
</evidence>
<name>Q3A5U3_SYNC1</name>
<dbReference type="AlphaFoldDB" id="Q3A5U3"/>
<dbReference type="Pfam" id="PF12974">
    <property type="entry name" value="Phosphonate-bd"/>
    <property type="match status" value="1"/>
</dbReference>
<keyword evidence="2" id="KW-1133">Transmembrane helix</keyword>
<sequence>MLNKTDQAERHNLNERAASGTLPQPGRQLFDGIQRHRGSLPMILVVCLLLLGMSSIDRIAMAGNEKELFRVGFSKSTFSNINENDAVAALKVSFDTVTKELDIATEPVTRTYNDVQTMKQDLLDKKVDSLALTATEYLNLRHFLDDNCFIVATNGRYSRNEYILLVHRDGKIQNLKDLQGAKLGIFTFGLARIWLDTILMGEQHPPASRFCQAKEYDDVSQAVLPVFFRRIDACVVDRNGFQTMCELNPQLSHQLKILASSPTLTSFSLAFRRGYESRLRQLLTDQNGFNRLLSSKAGQQIMTLFHISGFEARSASCMKSAVKMLTRHEQLFKNYKRHYIKKP</sequence>
<reference evidence="4" key="1">
    <citation type="submission" date="2005-10" db="EMBL/GenBank/DDBJ databases">
        <title>Complete sequence of Pelobacter carbinolicus DSM 2380.</title>
        <authorList>
            <person name="Copeland A."/>
            <person name="Lucas S."/>
            <person name="Lapidus A."/>
            <person name="Barry K."/>
            <person name="Detter J.C."/>
            <person name="Glavina T."/>
            <person name="Hammon N."/>
            <person name="Israni S."/>
            <person name="Pitluck S."/>
            <person name="Chertkov O."/>
            <person name="Schmutz J."/>
            <person name="Larimer F."/>
            <person name="Land M."/>
            <person name="Kyrpides N."/>
            <person name="Ivanova N."/>
            <person name="Richardson P."/>
        </authorList>
    </citation>
    <scope>NUCLEOTIDE SEQUENCE [LARGE SCALE GENOMIC DNA]</scope>
    <source>
        <strain evidence="4">DSM 2380 / NBRC 103641 / GraBd1</strain>
    </source>
</reference>
<feature type="region of interest" description="Disordered" evidence="1">
    <location>
        <begin position="1"/>
        <end position="26"/>
    </location>
</feature>
<dbReference type="STRING" id="338963.Pcar_1013"/>
<proteinExistence type="predicted"/>
<evidence type="ECO:0000256" key="2">
    <source>
        <dbReference type="SAM" id="Phobius"/>
    </source>
</evidence>
<feature type="compositionally biased region" description="Basic and acidic residues" evidence="1">
    <location>
        <begin position="1"/>
        <end position="14"/>
    </location>
</feature>
<protein>
    <submittedName>
        <fullName evidence="3">ABC transporter, periplasmic substrate-binding protein</fullName>
    </submittedName>
</protein>
<evidence type="ECO:0000313" key="3">
    <source>
        <dbReference type="EMBL" id="ABA88264.1"/>
    </source>
</evidence>
<accession>Q3A5U3</accession>
<dbReference type="KEGG" id="pca:Pcar_1013"/>